<evidence type="ECO:0000313" key="2">
    <source>
        <dbReference type="Proteomes" id="UP000801492"/>
    </source>
</evidence>
<comment type="caution">
    <text evidence="1">The sequence shown here is derived from an EMBL/GenBank/DDBJ whole genome shotgun (WGS) entry which is preliminary data.</text>
</comment>
<keyword evidence="2" id="KW-1185">Reference proteome</keyword>
<protein>
    <submittedName>
        <fullName evidence="1">Uncharacterized protein</fullName>
    </submittedName>
</protein>
<dbReference type="AlphaFoldDB" id="A0A8K0GLA7"/>
<evidence type="ECO:0000313" key="1">
    <source>
        <dbReference type="EMBL" id="KAF2905802.1"/>
    </source>
</evidence>
<dbReference type="EMBL" id="VTPC01000431">
    <property type="protein sequence ID" value="KAF2905802.1"/>
    <property type="molecule type" value="Genomic_DNA"/>
</dbReference>
<reference evidence="1" key="1">
    <citation type="submission" date="2019-08" db="EMBL/GenBank/DDBJ databases">
        <title>The genome of the North American firefly Photinus pyralis.</title>
        <authorList>
            <consortium name="Photinus pyralis genome working group"/>
            <person name="Fallon T.R."/>
            <person name="Sander Lower S.E."/>
            <person name="Weng J.-K."/>
        </authorList>
    </citation>
    <scope>NUCLEOTIDE SEQUENCE</scope>
    <source>
        <strain evidence="1">TRF0915ILg1</strain>
        <tissue evidence="1">Whole body</tissue>
    </source>
</reference>
<gene>
    <name evidence="1" type="ORF">ILUMI_00370</name>
</gene>
<dbReference type="OrthoDB" id="7485566at2759"/>
<proteinExistence type="predicted"/>
<organism evidence="1 2">
    <name type="scientific">Ignelater luminosus</name>
    <name type="common">Cucubano</name>
    <name type="synonym">Pyrophorus luminosus</name>
    <dbReference type="NCBI Taxonomy" id="2038154"/>
    <lineage>
        <taxon>Eukaryota</taxon>
        <taxon>Metazoa</taxon>
        <taxon>Ecdysozoa</taxon>
        <taxon>Arthropoda</taxon>
        <taxon>Hexapoda</taxon>
        <taxon>Insecta</taxon>
        <taxon>Pterygota</taxon>
        <taxon>Neoptera</taxon>
        <taxon>Endopterygota</taxon>
        <taxon>Coleoptera</taxon>
        <taxon>Polyphaga</taxon>
        <taxon>Elateriformia</taxon>
        <taxon>Elateroidea</taxon>
        <taxon>Elateridae</taxon>
        <taxon>Agrypninae</taxon>
        <taxon>Pyrophorini</taxon>
        <taxon>Ignelater</taxon>
    </lineage>
</organism>
<name>A0A8K0GLA7_IGNLU</name>
<dbReference type="Proteomes" id="UP000801492">
    <property type="component" value="Unassembled WGS sequence"/>
</dbReference>
<sequence>MIDELKSELIVFYLNDGTLSDDPAVVLFDFMNLIDSSQEIGLQVNPSKCELYFCYAKKLKSLKTMINRFTRLPSHVAYFLLRNCFAIPYFPEWCSDLDKELKTGLESILNIKLDCVQWTEAFLSIKSGGLEIRKVTDIALSAFLASTFGGTLADSHVAHSDVESGYAAAAAAKRKSSKYKVIKESNYIFVAFAVETFGPLNKEAQDLVVVLSGRSARFEIGSRVGMLARIDLLTALKSAMKMADPRPIKAERVAALQLVRFLNSSDSDEYLQAFYTYCDNTTASKVNRFSGFLNGVLFNGNPDLPVWKASEVLAQMIKTKTNPDAIENERSRARIMIDRHAALEQGTFREIDFVKLFNDSRLYSLTTFEPHPETDQ</sequence>
<accession>A0A8K0GLA7</accession>